<evidence type="ECO:0000313" key="1">
    <source>
        <dbReference type="EMBL" id="KAJ0044684.1"/>
    </source>
</evidence>
<dbReference type="EMBL" id="CM047738">
    <property type="protein sequence ID" value="KAJ0044684.1"/>
    <property type="molecule type" value="Genomic_DNA"/>
</dbReference>
<evidence type="ECO:0000313" key="2">
    <source>
        <dbReference type="Proteomes" id="UP001163603"/>
    </source>
</evidence>
<proteinExistence type="predicted"/>
<protein>
    <submittedName>
        <fullName evidence="1">Uncharacterized protein</fullName>
    </submittedName>
</protein>
<organism evidence="1 2">
    <name type="scientific">Pistacia integerrima</name>
    <dbReference type="NCBI Taxonomy" id="434235"/>
    <lineage>
        <taxon>Eukaryota</taxon>
        <taxon>Viridiplantae</taxon>
        <taxon>Streptophyta</taxon>
        <taxon>Embryophyta</taxon>
        <taxon>Tracheophyta</taxon>
        <taxon>Spermatophyta</taxon>
        <taxon>Magnoliopsida</taxon>
        <taxon>eudicotyledons</taxon>
        <taxon>Gunneridae</taxon>
        <taxon>Pentapetalae</taxon>
        <taxon>rosids</taxon>
        <taxon>malvids</taxon>
        <taxon>Sapindales</taxon>
        <taxon>Anacardiaceae</taxon>
        <taxon>Pistacia</taxon>
    </lineage>
</organism>
<sequence length="179" mass="20426">MKIAAMADGVSKVEMQGAESDQLVVIGEGVDAVKLTRSLRKKLRYATLESVQEEKDDKQMEKPKEDKPKENKPMEPPIQWSPIKKDSYKVANEGCEMQIQGHADGGGREEVDSVRLTKSLRKKFQYADIVSVQEEKEKKEEEEKKEETVTLTPLPAISYYPYPIYEAYDPYQTSFCTIL</sequence>
<keyword evidence="2" id="KW-1185">Reference proteome</keyword>
<name>A0ACC0Z164_9ROSI</name>
<gene>
    <name evidence="1" type="ORF">Pint_03683</name>
</gene>
<comment type="caution">
    <text evidence="1">The sequence shown here is derived from an EMBL/GenBank/DDBJ whole genome shotgun (WGS) entry which is preliminary data.</text>
</comment>
<accession>A0ACC0Z164</accession>
<reference evidence="2" key="1">
    <citation type="journal article" date="2023" name="G3 (Bethesda)">
        <title>Genome assembly and association tests identify interacting loci associated with vigor, precocity, and sex in interspecific pistachio rootstocks.</title>
        <authorList>
            <person name="Palmer W."/>
            <person name="Jacygrad E."/>
            <person name="Sagayaradj S."/>
            <person name="Cavanaugh K."/>
            <person name="Han R."/>
            <person name="Bertier L."/>
            <person name="Beede B."/>
            <person name="Kafkas S."/>
            <person name="Golino D."/>
            <person name="Preece J."/>
            <person name="Michelmore R."/>
        </authorList>
    </citation>
    <scope>NUCLEOTIDE SEQUENCE [LARGE SCALE GENOMIC DNA]</scope>
</reference>
<dbReference type="Proteomes" id="UP001163603">
    <property type="component" value="Chromosome 3"/>
</dbReference>